<evidence type="ECO:0000313" key="1">
    <source>
        <dbReference type="EMBL" id="CAK0815239.1"/>
    </source>
</evidence>
<organism evidence="1 2">
    <name type="scientific">Prorocentrum cordatum</name>
    <dbReference type="NCBI Taxonomy" id="2364126"/>
    <lineage>
        <taxon>Eukaryota</taxon>
        <taxon>Sar</taxon>
        <taxon>Alveolata</taxon>
        <taxon>Dinophyceae</taxon>
        <taxon>Prorocentrales</taxon>
        <taxon>Prorocentraceae</taxon>
        <taxon>Prorocentrum</taxon>
    </lineage>
</organism>
<gene>
    <name evidence="1" type="ORF">PCOR1329_LOCUS18596</name>
</gene>
<evidence type="ECO:0000313" key="2">
    <source>
        <dbReference type="Proteomes" id="UP001189429"/>
    </source>
</evidence>
<proteinExistence type="predicted"/>
<protein>
    <recommendedName>
        <fullName evidence="3">Lipoprotein</fullName>
    </recommendedName>
</protein>
<evidence type="ECO:0008006" key="3">
    <source>
        <dbReference type="Google" id="ProtNLM"/>
    </source>
</evidence>
<dbReference type="Proteomes" id="UP001189429">
    <property type="component" value="Unassembled WGS sequence"/>
</dbReference>
<reference evidence="1" key="1">
    <citation type="submission" date="2023-10" db="EMBL/GenBank/DDBJ databases">
        <authorList>
            <person name="Chen Y."/>
            <person name="Shah S."/>
            <person name="Dougan E. K."/>
            <person name="Thang M."/>
            <person name="Chan C."/>
        </authorList>
    </citation>
    <scope>NUCLEOTIDE SEQUENCE [LARGE SCALE GENOMIC DNA]</scope>
</reference>
<accession>A0ABN9R9Q4</accession>
<keyword evidence="2" id="KW-1185">Reference proteome</keyword>
<sequence length="286" mass="30915">MLAVIAFTISGCGCEDGKVPDEHVERQEQSGVELVGDSATFRTQVKYIRAGLIDDGMFGGDAEEPKFTLSCLGGESSYESSFETGDEKNYHPVLGATDDNCFYAGLMTVECPAESDVQLRIMESDTFSSAETGEITIPWEIIQFMTHGMQTSFQISTSSTGGWDQFWAWMSEQTGGICITDLIPGVNAAAKSLKLSANAVKRIKKASRTVRRYEKAQELLSYCSEDGFEPCGDAFDTLGALWDMQCVTANTGGGVYNFVVQFSGSTRVALSFASLAFGLSLSVLLP</sequence>
<comment type="caution">
    <text evidence="1">The sequence shown here is derived from an EMBL/GenBank/DDBJ whole genome shotgun (WGS) entry which is preliminary data.</text>
</comment>
<dbReference type="EMBL" id="CAUYUJ010005863">
    <property type="protein sequence ID" value="CAK0815239.1"/>
    <property type="molecule type" value="Genomic_DNA"/>
</dbReference>
<name>A0ABN9R9Q4_9DINO</name>